<evidence type="ECO:0000256" key="4">
    <source>
        <dbReference type="ARBA" id="ARBA00022723"/>
    </source>
</evidence>
<dbReference type="Pfam" id="PF03484">
    <property type="entry name" value="B5"/>
    <property type="match status" value="1"/>
</dbReference>
<dbReference type="PANTHER" id="PTHR10947:SF0">
    <property type="entry name" value="PHENYLALANINE--TRNA LIGASE BETA SUBUNIT"/>
    <property type="match status" value="1"/>
</dbReference>
<name>A0A2H0BVA0_9BACT</name>
<dbReference type="GO" id="GO:0000287">
    <property type="term" value="F:magnesium ion binding"/>
    <property type="evidence" value="ECO:0007669"/>
    <property type="project" value="InterPro"/>
</dbReference>
<evidence type="ECO:0000313" key="12">
    <source>
        <dbReference type="Proteomes" id="UP000231246"/>
    </source>
</evidence>
<evidence type="ECO:0000256" key="7">
    <source>
        <dbReference type="ARBA" id="ARBA00022842"/>
    </source>
</evidence>
<evidence type="ECO:0000256" key="1">
    <source>
        <dbReference type="ARBA" id="ARBA00001946"/>
    </source>
</evidence>
<dbReference type="Pfam" id="PF03483">
    <property type="entry name" value="B3_4"/>
    <property type="match status" value="1"/>
</dbReference>
<dbReference type="GO" id="GO:0004826">
    <property type="term" value="F:phenylalanine-tRNA ligase activity"/>
    <property type="evidence" value="ECO:0007669"/>
    <property type="project" value="UniProtKB-EC"/>
</dbReference>
<keyword evidence="3" id="KW-0436">Ligase</keyword>
<evidence type="ECO:0000259" key="10">
    <source>
        <dbReference type="PROSITE" id="PS51483"/>
    </source>
</evidence>
<dbReference type="PROSITE" id="PS51483">
    <property type="entry name" value="B5"/>
    <property type="match status" value="1"/>
</dbReference>
<dbReference type="Gene3D" id="3.50.40.10">
    <property type="entry name" value="Phenylalanyl-trna Synthetase, Chain B, domain 3"/>
    <property type="match status" value="1"/>
</dbReference>
<dbReference type="GO" id="GO:0009328">
    <property type="term" value="C:phenylalanine-tRNA ligase complex"/>
    <property type="evidence" value="ECO:0007669"/>
    <property type="project" value="TreeGrafter"/>
</dbReference>
<keyword evidence="9" id="KW-0030">Aminoacyl-tRNA synthetase</keyword>
<dbReference type="SMART" id="SM00873">
    <property type="entry name" value="B3_4"/>
    <property type="match status" value="1"/>
</dbReference>
<sequence length="680" mass="77214">MNVLISDSWLREYVETKATANQIADALSLHGASVESITKKGNDYVYDIEITTNRIDMVSIIGMAREVAACLKREGFKATFRPLNIKKLDKVSKELEVEIQNDSKLCKRVLAVALDNVSTHESPKFIKDRLEASGVRSLNLLIDITNYIMLEIGHPTHVFDLDRIKEGKMIIRESRKGEQITSLEHKTYGLTGGDIIIENGKGTIIDLPGIIGTSNSVVIDDTKRILLFLENNDQFKMRKSSMELDIHTMASSINEKGPDPELGYVALLRGIELYIKYAGATQISKIYDNYLQPAKAKQLMLKHSDLERIAGIELKCPEVVEILQDLGFKTAEKTGEYSVIVPTWRLQDVTIKEDLIEEIVRMYGYHNIPSIIPPLREPSDQPDLDRFYWERKIKQVLSQNGMHEVYTYSLVPETLVVDSSRALKIINPLTEATAFLRTSLIPSLINVVRDNTKYQDKLSVFEIANTYITKDKDIPTQEPQLGIVSNAHNITQLKEMVEKLFQELGIEYELEQKSKKDLKVVFTVGGIKVGTVYEFEELVAAEIELSLLKGHERRYKSYVPISTYPVLIEDMTFTFPEKTLLGPVIKEIYQQSKLVSTVELVGTYEQNATFKISYLDREKSLTSVDIEPIRKKIDMVLSSNYSAKLVAKLNTHYKHTLSVCLRCSNKVLNFTQFSLMFCSV</sequence>
<protein>
    <recommendedName>
        <fullName evidence="2">phenylalanine--tRNA ligase</fullName>
        <ecNumber evidence="2">6.1.1.20</ecNumber>
    </recommendedName>
</protein>
<keyword evidence="7" id="KW-0460">Magnesium</keyword>
<evidence type="ECO:0000256" key="5">
    <source>
        <dbReference type="ARBA" id="ARBA00022741"/>
    </source>
</evidence>
<dbReference type="Gene3D" id="3.30.70.380">
    <property type="entry name" value="Ferrodoxin-fold anticodon-binding domain"/>
    <property type="match status" value="1"/>
</dbReference>
<dbReference type="Proteomes" id="UP000231246">
    <property type="component" value="Unassembled WGS sequence"/>
</dbReference>
<keyword evidence="6" id="KW-0067">ATP-binding</keyword>
<dbReference type="PANTHER" id="PTHR10947">
    <property type="entry name" value="PHENYLALANYL-TRNA SYNTHETASE BETA CHAIN AND LEUCINE-RICH REPEAT-CONTAINING PROTEIN 47"/>
    <property type="match status" value="1"/>
</dbReference>
<feature type="domain" description="B5" evidence="10">
    <location>
        <begin position="294"/>
        <end position="370"/>
    </location>
</feature>
<comment type="cofactor">
    <cofactor evidence="1">
        <name>Mg(2+)</name>
        <dbReference type="ChEBI" id="CHEBI:18420"/>
    </cofactor>
</comment>
<evidence type="ECO:0000256" key="6">
    <source>
        <dbReference type="ARBA" id="ARBA00022840"/>
    </source>
</evidence>
<dbReference type="GO" id="GO:0005524">
    <property type="term" value="F:ATP binding"/>
    <property type="evidence" value="ECO:0007669"/>
    <property type="project" value="UniProtKB-KW"/>
</dbReference>
<dbReference type="InterPro" id="IPR020825">
    <property type="entry name" value="Phe-tRNA_synthase-like_B3/B4"/>
</dbReference>
<dbReference type="EMBL" id="PCTA01000022">
    <property type="protein sequence ID" value="PIP61603.1"/>
    <property type="molecule type" value="Genomic_DNA"/>
</dbReference>
<dbReference type="InterPro" id="IPR045060">
    <property type="entry name" value="Phe-tRNA-ligase_IIc_bsu"/>
</dbReference>
<dbReference type="SMART" id="SM00896">
    <property type="entry name" value="FDX-ACB"/>
    <property type="match status" value="1"/>
</dbReference>
<dbReference type="SUPFAM" id="SSF55681">
    <property type="entry name" value="Class II aaRS and biotin synthetases"/>
    <property type="match status" value="1"/>
</dbReference>
<dbReference type="InterPro" id="IPR005147">
    <property type="entry name" value="tRNA_synthase_B5-dom"/>
</dbReference>
<dbReference type="Gene3D" id="3.30.930.10">
    <property type="entry name" value="Bira Bifunctional Protein, Domain 2"/>
    <property type="match status" value="1"/>
</dbReference>
<evidence type="ECO:0000256" key="9">
    <source>
        <dbReference type="ARBA" id="ARBA00023146"/>
    </source>
</evidence>
<dbReference type="AlphaFoldDB" id="A0A2H0BVA0"/>
<evidence type="ECO:0000256" key="2">
    <source>
        <dbReference type="ARBA" id="ARBA00012814"/>
    </source>
</evidence>
<keyword evidence="5" id="KW-0547">Nucleotide-binding</keyword>
<dbReference type="InterPro" id="IPR041616">
    <property type="entry name" value="PheRS_beta_core"/>
</dbReference>
<dbReference type="InterPro" id="IPR005121">
    <property type="entry name" value="Fdx_antiC-bd"/>
</dbReference>
<dbReference type="InterPro" id="IPR045864">
    <property type="entry name" value="aa-tRNA-synth_II/BPL/LPL"/>
</dbReference>
<proteinExistence type="predicted"/>
<dbReference type="EC" id="6.1.1.20" evidence="2"/>
<organism evidence="11 12">
    <name type="scientific">Candidatus Roizmanbacteria bacterium CG22_combo_CG10-13_8_21_14_all_38_20</name>
    <dbReference type="NCBI Taxonomy" id="1974862"/>
    <lineage>
        <taxon>Bacteria</taxon>
        <taxon>Candidatus Roizmaniibacteriota</taxon>
    </lineage>
</organism>
<dbReference type="Gene3D" id="3.30.56.10">
    <property type="match status" value="2"/>
</dbReference>
<dbReference type="GO" id="GO:0006432">
    <property type="term" value="P:phenylalanyl-tRNA aminoacylation"/>
    <property type="evidence" value="ECO:0007669"/>
    <property type="project" value="InterPro"/>
</dbReference>
<accession>A0A2H0BVA0</accession>
<dbReference type="SUPFAM" id="SSF54991">
    <property type="entry name" value="Anticodon-binding domain of PheRS"/>
    <property type="match status" value="1"/>
</dbReference>
<dbReference type="Pfam" id="PF17759">
    <property type="entry name" value="tRNA_synthFbeta"/>
    <property type="match status" value="1"/>
</dbReference>
<gene>
    <name evidence="11" type="ORF">COW99_03055</name>
</gene>
<dbReference type="SMART" id="SM00874">
    <property type="entry name" value="B5"/>
    <property type="match status" value="1"/>
</dbReference>
<dbReference type="InterPro" id="IPR036690">
    <property type="entry name" value="Fdx_antiC-bd_sf"/>
</dbReference>
<dbReference type="GO" id="GO:0003723">
    <property type="term" value="F:RNA binding"/>
    <property type="evidence" value="ECO:0007669"/>
    <property type="project" value="InterPro"/>
</dbReference>
<dbReference type="SUPFAM" id="SSF46955">
    <property type="entry name" value="Putative DNA-binding domain"/>
    <property type="match status" value="2"/>
</dbReference>
<evidence type="ECO:0000256" key="8">
    <source>
        <dbReference type="ARBA" id="ARBA00022917"/>
    </source>
</evidence>
<dbReference type="InterPro" id="IPR009061">
    <property type="entry name" value="DNA-bd_dom_put_sf"/>
</dbReference>
<evidence type="ECO:0000313" key="11">
    <source>
        <dbReference type="EMBL" id="PIP61603.1"/>
    </source>
</evidence>
<keyword evidence="8" id="KW-0648">Protein biosynthesis</keyword>
<keyword evidence="4" id="KW-0479">Metal-binding</keyword>
<dbReference type="SUPFAM" id="SSF56037">
    <property type="entry name" value="PheT/TilS domain"/>
    <property type="match status" value="1"/>
</dbReference>
<comment type="caution">
    <text evidence="11">The sequence shown here is derived from an EMBL/GenBank/DDBJ whole genome shotgun (WGS) entry which is preliminary data.</text>
</comment>
<evidence type="ECO:0000256" key="3">
    <source>
        <dbReference type="ARBA" id="ARBA00022598"/>
    </source>
</evidence>
<reference evidence="11 12" key="1">
    <citation type="submission" date="2017-09" db="EMBL/GenBank/DDBJ databases">
        <title>Depth-based differentiation of microbial function through sediment-hosted aquifers and enrichment of novel symbionts in the deep terrestrial subsurface.</title>
        <authorList>
            <person name="Probst A.J."/>
            <person name="Ladd B."/>
            <person name="Jarett J.K."/>
            <person name="Geller-Mcgrath D.E."/>
            <person name="Sieber C.M."/>
            <person name="Emerson J.B."/>
            <person name="Anantharaman K."/>
            <person name="Thomas B.C."/>
            <person name="Malmstrom R."/>
            <person name="Stieglmeier M."/>
            <person name="Klingl A."/>
            <person name="Woyke T."/>
            <person name="Ryan C.M."/>
            <person name="Banfield J.F."/>
        </authorList>
    </citation>
    <scope>NUCLEOTIDE SEQUENCE [LARGE SCALE GENOMIC DNA]</scope>
    <source>
        <strain evidence="11">CG22_combo_CG10-13_8_21_14_all_38_20</strain>
    </source>
</reference>
<dbReference type="InterPro" id="IPR005146">
    <property type="entry name" value="B3/B4_tRNA-bd"/>
</dbReference>